<proteinExistence type="predicted"/>
<keyword evidence="2" id="KW-0934">Plastid</keyword>
<dbReference type="AlphaFoldDB" id="A0A221SR42"/>
<accession>A0A221SR42</accession>
<name>A0A221SR42_MONUN</name>
<evidence type="ECO:0000256" key="1">
    <source>
        <dbReference type="SAM" id="Phobius"/>
    </source>
</evidence>
<keyword evidence="2" id="KW-0648">Protein biosynthesis</keyword>
<keyword evidence="1" id="KW-0812">Transmembrane</keyword>
<dbReference type="EMBL" id="MF120266">
    <property type="protein sequence ID" value="ASN78998.1"/>
    <property type="molecule type" value="Genomic_DNA"/>
</dbReference>
<keyword evidence="1" id="KW-0472">Membrane</keyword>
<gene>
    <name evidence="2" type="primary">infA</name>
</gene>
<keyword evidence="2" id="KW-0396">Initiation factor</keyword>
<keyword evidence="1" id="KW-1133">Transmembrane helix</keyword>
<dbReference type="GO" id="GO:0003743">
    <property type="term" value="F:translation initiation factor activity"/>
    <property type="evidence" value="ECO:0007669"/>
    <property type="project" value="UniProtKB-KW"/>
</dbReference>
<evidence type="ECO:0000313" key="2">
    <source>
        <dbReference type="EMBL" id="ASN78998.1"/>
    </source>
</evidence>
<feature type="transmembrane region" description="Helical" evidence="1">
    <location>
        <begin position="83"/>
        <end position="105"/>
    </location>
</feature>
<protein>
    <submittedName>
        <fullName evidence="2">Translation initiation factor 1</fullName>
    </submittedName>
</protein>
<reference evidence="2" key="1">
    <citation type="journal article" date="2017" name="New Phytol.">
        <title>On the brink: the highly reduced plastomes of nonphotosynthetic Ericaceae.</title>
        <authorList>
            <person name="Braukmann T.W.A."/>
            <person name="Broe M.B."/>
            <person name="Stefanovic S."/>
            <person name="Freudenstein J.V."/>
        </authorList>
    </citation>
    <scope>NUCLEOTIDE SEQUENCE</scope>
    <source>
        <strain evidence="2">Michigan</strain>
    </source>
</reference>
<sequence length="106" mass="13228">MNTVWWLYHRVNFVKRIVHRLTIRRLNKMIKEGLIIIKNIFICYFCYFLIIVLFLTLYKLKIFFTITLKKKGRLARRFFWKKLLLRIYLVFILILVLLKLPIFFIK</sequence>
<feature type="transmembrane region" description="Helical" evidence="1">
    <location>
        <begin position="35"/>
        <end position="62"/>
    </location>
</feature>
<geneLocation type="plastid" evidence="2"/>
<organism evidence="2">
    <name type="scientific">Monotropa uniflora</name>
    <name type="common">Indian pipe</name>
    <name type="synonym">Monotropa brittonii</name>
    <dbReference type="NCBI Taxonomy" id="50148"/>
    <lineage>
        <taxon>Eukaryota</taxon>
        <taxon>Viridiplantae</taxon>
        <taxon>Streptophyta</taxon>
        <taxon>Embryophyta</taxon>
        <taxon>Tracheophyta</taxon>
        <taxon>Spermatophyta</taxon>
        <taxon>Magnoliopsida</taxon>
        <taxon>eudicotyledons</taxon>
        <taxon>Gunneridae</taxon>
        <taxon>Pentapetalae</taxon>
        <taxon>asterids</taxon>
        <taxon>Ericales</taxon>
        <taxon>Ericaceae</taxon>
        <taxon>Pyroloideae</taxon>
        <taxon>Monotropeae</taxon>
        <taxon>Monotropa</taxon>
    </lineage>
</organism>